<dbReference type="InterPro" id="IPR008972">
    <property type="entry name" value="Cupredoxin"/>
</dbReference>
<dbReference type="EC" id="1.10.3.2" evidence="4"/>
<gene>
    <name evidence="14" type="ORF">B0J11DRAFT_202871</name>
</gene>
<feature type="domain" description="Plastocyanin-like" evidence="11">
    <location>
        <begin position="214"/>
        <end position="363"/>
    </location>
</feature>
<dbReference type="GO" id="GO:0052716">
    <property type="term" value="F:hydroquinone:oxygen oxidoreductase activity"/>
    <property type="evidence" value="ECO:0007669"/>
    <property type="project" value="UniProtKB-EC"/>
</dbReference>
<evidence type="ECO:0000256" key="4">
    <source>
        <dbReference type="ARBA" id="ARBA00012297"/>
    </source>
</evidence>
<feature type="chain" id="PRO_5040118866" description="laccase" evidence="10">
    <location>
        <begin position="19"/>
        <end position="594"/>
    </location>
</feature>
<dbReference type="InterPro" id="IPR033138">
    <property type="entry name" value="Cu_oxidase_CS"/>
</dbReference>
<evidence type="ECO:0000256" key="7">
    <source>
        <dbReference type="ARBA" id="ARBA00023008"/>
    </source>
</evidence>
<dbReference type="InterPro" id="IPR002355">
    <property type="entry name" value="Cu_oxidase_Cu_BS"/>
</dbReference>
<dbReference type="CDD" id="cd13901">
    <property type="entry name" value="CuRO_3_MaLCC_like"/>
    <property type="match status" value="1"/>
</dbReference>
<evidence type="ECO:0000256" key="10">
    <source>
        <dbReference type="SAM" id="SignalP"/>
    </source>
</evidence>
<evidence type="ECO:0000256" key="8">
    <source>
        <dbReference type="ARBA" id="ARBA00023180"/>
    </source>
</evidence>
<reference evidence="14" key="1">
    <citation type="journal article" date="2021" name="Nat. Commun.">
        <title>Genetic determinants of endophytism in the Arabidopsis root mycobiome.</title>
        <authorList>
            <person name="Mesny F."/>
            <person name="Miyauchi S."/>
            <person name="Thiergart T."/>
            <person name="Pickel B."/>
            <person name="Atanasova L."/>
            <person name="Karlsson M."/>
            <person name="Huettel B."/>
            <person name="Barry K.W."/>
            <person name="Haridas S."/>
            <person name="Chen C."/>
            <person name="Bauer D."/>
            <person name="Andreopoulos W."/>
            <person name="Pangilinan J."/>
            <person name="LaButti K."/>
            <person name="Riley R."/>
            <person name="Lipzen A."/>
            <person name="Clum A."/>
            <person name="Drula E."/>
            <person name="Henrissat B."/>
            <person name="Kohler A."/>
            <person name="Grigoriev I.V."/>
            <person name="Martin F.M."/>
            <person name="Hacquard S."/>
        </authorList>
    </citation>
    <scope>NUCLEOTIDE SEQUENCE</scope>
    <source>
        <strain evidence="14">MPI-CAGE-CH-0243</strain>
    </source>
</reference>
<dbReference type="InterPro" id="IPR011706">
    <property type="entry name" value="Cu-oxidase_C"/>
</dbReference>
<keyword evidence="7" id="KW-0186">Copper</keyword>
<dbReference type="EMBL" id="JAGMWT010000026">
    <property type="protein sequence ID" value="KAH7110836.1"/>
    <property type="molecule type" value="Genomic_DNA"/>
</dbReference>
<feature type="signal peptide" evidence="10">
    <location>
        <begin position="1"/>
        <end position="18"/>
    </location>
</feature>
<organism evidence="14 15">
    <name type="scientific">Dendryphion nanum</name>
    <dbReference type="NCBI Taxonomy" id="256645"/>
    <lineage>
        <taxon>Eukaryota</taxon>
        <taxon>Fungi</taxon>
        <taxon>Dikarya</taxon>
        <taxon>Ascomycota</taxon>
        <taxon>Pezizomycotina</taxon>
        <taxon>Dothideomycetes</taxon>
        <taxon>Pleosporomycetidae</taxon>
        <taxon>Pleosporales</taxon>
        <taxon>Torulaceae</taxon>
        <taxon>Dendryphion</taxon>
    </lineage>
</organism>
<evidence type="ECO:0000259" key="11">
    <source>
        <dbReference type="Pfam" id="PF00394"/>
    </source>
</evidence>
<protein>
    <recommendedName>
        <fullName evidence="4">laccase</fullName>
        <ecNumber evidence="4">1.10.3.2</ecNumber>
    </recommendedName>
</protein>
<dbReference type="CDD" id="cd13880">
    <property type="entry name" value="CuRO_2_MaLCC_like"/>
    <property type="match status" value="1"/>
</dbReference>
<dbReference type="FunFam" id="2.60.40.420:FF:000021">
    <property type="entry name" value="Extracellular dihydrogeodin oxidase/laccase"/>
    <property type="match status" value="1"/>
</dbReference>
<name>A0A9P9I7K6_9PLEO</name>
<keyword evidence="6" id="KW-0560">Oxidoreductase</keyword>
<sequence>MLLNRVTLLLSLSSFTLASAIPARDVSLLSPTRVIVERQATTTSPIPDGPCTNGPRTRNCWSDGFSIATDFDAKAPPAGKTVVYNLVITNTTLNPDGHGSRLAMLINGTFPGPVIRASWGDTLIINVENKLQHNGTGIHWHGLRQLNSCQHDGVPGITECPIAPGKSRQYIFKATQFGTSWYHSHWSAQYADGVVGTIIIDGPATANYDEDLGVLPLTDWYYLPGFEVNEQAQLSKTGPPLPDNILVNGTHKNAAGGGAYAKVNVKKGKKYRIRLINTSVDSVFHVSFDGHPFTVMTSDFVPIRPFVADQLTLNIGQRYDVVINANQTVANYWFRVNVGTLCGGNKILNQGFQVGAILQYEGAPNANPPDAGGVTMRNHCIDETNLVPFVPNSVPTSILPTAGNNELSINHVQDQTTDQLFRWTIDGSTQIVNWTQPSLKTALENSPNFGNNSNIYEIATKDNWYLWWIQTRTFIPLPHPIHLHGHDFYILGSGNNVWDQTANGLNFNNPTRRDTATLPGGGWLVIAFPADNPGVWVMHCHIAWHAAQGLSVQFLERKNEIKGAIGSTTEFSKGCQEWREYWPNRVYNQTDSGI</sequence>
<dbReference type="CDD" id="cd13854">
    <property type="entry name" value="CuRO_1_MaLCC_like"/>
    <property type="match status" value="1"/>
</dbReference>
<keyword evidence="10" id="KW-0732">Signal</keyword>
<dbReference type="Pfam" id="PF00394">
    <property type="entry name" value="Cu-oxidase"/>
    <property type="match status" value="1"/>
</dbReference>
<feature type="domain" description="Plastocyanin-like" evidence="12">
    <location>
        <begin position="438"/>
        <end position="559"/>
    </location>
</feature>
<dbReference type="InterPro" id="IPR001117">
    <property type="entry name" value="Cu-oxidase_2nd"/>
</dbReference>
<dbReference type="PROSITE" id="PS00079">
    <property type="entry name" value="MULTICOPPER_OXIDASE1"/>
    <property type="match status" value="1"/>
</dbReference>
<comment type="caution">
    <text evidence="14">The sequence shown here is derived from an EMBL/GenBank/DDBJ whole genome shotgun (WGS) entry which is preliminary data.</text>
</comment>
<dbReference type="PROSITE" id="PS00080">
    <property type="entry name" value="MULTICOPPER_OXIDASE2"/>
    <property type="match status" value="1"/>
</dbReference>
<evidence type="ECO:0000256" key="6">
    <source>
        <dbReference type="ARBA" id="ARBA00023002"/>
    </source>
</evidence>
<dbReference type="InterPro" id="IPR011707">
    <property type="entry name" value="Cu-oxidase-like_N"/>
</dbReference>
<keyword evidence="9" id="KW-0439">Lignin degradation</keyword>
<evidence type="ECO:0000259" key="13">
    <source>
        <dbReference type="Pfam" id="PF07732"/>
    </source>
</evidence>
<evidence type="ECO:0000259" key="12">
    <source>
        <dbReference type="Pfam" id="PF07731"/>
    </source>
</evidence>
<evidence type="ECO:0000256" key="9">
    <source>
        <dbReference type="ARBA" id="ARBA00023185"/>
    </source>
</evidence>
<dbReference type="SUPFAM" id="SSF49503">
    <property type="entry name" value="Cupredoxins"/>
    <property type="match status" value="3"/>
</dbReference>
<evidence type="ECO:0000256" key="1">
    <source>
        <dbReference type="ARBA" id="ARBA00000349"/>
    </source>
</evidence>
<dbReference type="AlphaFoldDB" id="A0A9P9I7K6"/>
<evidence type="ECO:0000313" key="15">
    <source>
        <dbReference type="Proteomes" id="UP000700596"/>
    </source>
</evidence>
<dbReference type="GO" id="GO:0046274">
    <property type="term" value="P:lignin catabolic process"/>
    <property type="evidence" value="ECO:0007669"/>
    <property type="project" value="UniProtKB-KW"/>
</dbReference>
<proteinExistence type="inferred from homology"/>
<comment type="catalytic activity">
    <reaction evidence="1">
        <text>4 hydroquinone + O2 = 4 benzosemiquinone + 2 H2O</text>
        <dbReference type="Rhea" id="RHEA:11276"/>
        <dbReference type="ChEBI" id="CHEBI:15377"/>
        <dbReference type="ChEBI" id="CHEBI:15379"/>
        <dbReference type="ChEBI" id="CHEBI:17594"/>
        <dbReference type="ChEBI" id="CHEBI:17977"/>
        <dbReference type="EC" id="1.10.3.2"/>
    </reaction>
</comment>
<dbReference type="InterPro" id="IPR045087">
    <property type="entry name" value="Cu-oxidase_fam"/>
</dbReference>
<dbReference type="FunFam" id="2.60.40.420:FF:000045">
    <property type="entry name" value="Laccase 2"/>
    <property type="match status" value="1"/>
</dbReference>
<feature type="domain" description="Plastocyanin-like" evidence="13">
    <location>
        <begin position="88"/>
        <end position="203"/>
    </location>
</feature>
<keyword evidence="8" id="KW-0325">Glycoprotein</keyword>
<dbReference type="Gene3D" id="2.60.40.420">
    <property type="entry name" value="Cupredoxins - blue copper proteins"/>
    <property type="match status" value="3"/>
</dbReference>
<dbReference type="OrthoDB" id="2121828at2759"/>
<dbReference type="GO" id="GO:0005507">
    <property type="term" value="F:copper ion binding"/>
    <property type="evidence" value="ECO:0007669"/>
    <property type="project" value="InterPro"/>
</dbReference>
<evidence type="ECO:0000256" key="3">
    <source>
        <dbReference type="ARBA" id="ARBA00010609"/>
    </source>
</evidence>
<evidence type="ECO:0000256" key="2">
    <source>
        <dbReference type="ARBA" id="ARBA00001935"/>
    </source>
</evidence>
<evidence type="ECO:0000256" key="5">
    <source>
        <dbReference type="ARBA" id="ARBA00022723"/>
    </source>
</evidence>
<dbReference type="Pfam" id="PF07732">
    <property type="entry name" value="Cu-oxidase_3"/>
    <property type="match status" value="1"/>
</dbReference>
<comment type="similarity">
    <text evidence="3">Belongs to the multicopper oxidase family.</text>
</comment>
<dbReference type="PANTHER" id="PTHR11709">
    <property type="entry name" value="MULTI-COPPER OXIDASE"/>
    <property type="match status" value="1"/>
</dbReference>
<dbReference type="PANTHER" id="PTHR11709:SF87">
    <property type="entry name" value="LACCASE"/>
    <property type="match status" value="1"/>
</dbReference>
<dbReference type="Proteomes" id="UP000700596">
    <property type="component" value="Unassembled WGS sequence"/>
</dbReference>
<comment type="cofactor">
    <cofactor evidence="2">
        <name>Cu cation</name>
        <dbReference type="ChEBI" id="CHEBI:23378"/>
    </cofactor>
</comment>
<evidence type="ECO:0000313" key="14">
    <source>
        <dbReference type="EMBL" id="KAH7110836.1"/>
    </source>
</evidence>
<keyword evidence="15" id="KW-1185">Reference proteome</keyword>
<keyword evidence="5" id="KW-0479">Metal-binding</keyword>
<accession>A0A9P9I7K6</accession>
<dbReference type="Pfam" id="PF07731">
    <property type="entry name" value="Cu-oxidase_2"/>
    <property type="match status" value="1"/>
</dbReference>